<protein>
    <submittedName>
        <fullName evidence="1">Uncharacterized protein</fullName>
    </submittedName>
</protein>
<accession>A0A9X6NEP7</accession>
<name>A0A9X6NEP7_HYPEX</name>
<dbReference type="Proteomes" id="UP000192578">
    <property type="component" value="Unassembled WGS sequence"/>
</dbReference>
<evidence type="ECO:0000313" key="1">
    <source>
        <dbReference type="EMBL" id="OWA51338.1"/>
    </source>
</evidence>
<feature type="non-terminal residue" evidence="1">
    <location>
        <position position="70"/>
    </location>
</feature>
<sequence>MQPLFNYSLENQAERYPKIFENYTYEAKVNPDSPICGPQGVETSVGLMTEIFAEKTWFPDPSDLTVILVP</sequence>
<reference evidence="2" key="1">
    <citation type="submission" date="2017-01" db="EMBL/GenBank/DDBJ databases">
        <title>Comparative genomics of anhydrobiosis in the tardigrade Hypsibius dujardini.</title>
        <authorList>
            <person name="Yoshida Y."/>
            <person name="Koutsovoulos G."/>
            <person name="Laetsch D."/>
            <person name="Stevens L."/>
            <person name="Kumar S."/>
            <person name="Horikawa D."/>
            <person name="Ishino K."/>
            <person name="Komine S."/>
            <person name="Tomita M."/>
            <person name="Blaxter M."/>
            <person name="Arakawa K."/>
        </authorList>
    </citation>
    <scope>NUCLEOTIDE SEQUENCE [LARGE SCALE GENOMIC DNA]</scope>
    <source>
        <strain evidence="2">Z151</strain>
    </source>
</reference>
<comment type="caution">
    <text evidence="1">The sequence shown here is derived from an EMBL/GenBank/DDBJ whole genome shotgun (WGS) entry which is preliminary data.</text>
</comment>
<dbReference type="AlphaFoldDB" id="A0A9X6NEP7"/>
<dbReference type="EMBL" id="MTYJ01000222">
    <property type="protein sequence ID" value="OWA51338.1"/>
    <property type="molecule type" value="Genomic_DNA"/>
</dbReference>
<evidence type="ECO:0000313" key="2">
    <source>
        <dbReference type="Proteomes" id="UP000192578"/>
    </source>
</evidence>
<gene>
    <name evidence="1" type="ORF">BV898_15824</name>
</gene>
<keyword evidence="2" id="KW-1185">Reference proteome</keyword>
<proteinExistence type="predicted"/>
<organism evidence="1 2">
    <name type="scientific">Hypsibius exemplaris</name>
    <name type="common">Freshwater tardigrade</name>
    <dbReference type="NCBI Taxonomy" id="2072580"/>
    <lineage>
        <taxon>Eukaryota</taxon>
        <taxon>Metazoa</taxon>
        <taxon>Ecdysozoa</taxon>
        <taxon>Tardigrada</taxon>
        <taxon>Eutardigrada</taxon>
        <taxon>Parachela</taxon>
        <taxon>Hypsibioidea</taxon>
        <taxon>Hypsibiidae</taxon>
        <taxon>Hypsibius</taxon>
    </lineage>
</organism>